<evidence type="ECO:0008006" key="3">
    <source>
        <dbReference type="Google" id="ProtNLM"/>
    </source>
</evidence>
<organism evidence="1 2">
    <name type="scientific">Orchesella dallaii</name>
    <dbReference type="NCBI Taxonomy" id="48710"/>
    <lineage>
        <taxon>Eukaryota</taxon>
        <taxon>Metazoa</taxon>
        <taxon>Ecdysozoa</taxon>
        <taxon>Arthropoda</taxon>
        <taxon>Hexapoda</taxon>
        <taxon>Collembola</taxon>
        <taxon>Entomobryomorpha</taxon>
        <taxon>Entomobryoidea</taxon>
        <taxon>Orchesellidae</taxon>
        <taxon>Orchesellinae</taxon>
        <taxon>Orchesella</taxon>
    </lineage>
</organism>
<sequence length="143" mass="15568">MSLKCYSCGSSSCGSDIGKEEDCELASNTTRATNEFRLSILAELGVNREESGLAAEPITYVCAKIEQKDGWIYRACTSKKTEEQLKKEGVKCNVFAEGQTKIACFCSTDLCNEAPKVIGNSKPLAFLSVFAFVSTYSSVNLFI</sequence>
<evidence type="ECO:0000313" key="1">
    <source>
        <dbReference type="EMBL" id="CAL8085449.1"/>
    </source>
</evidence>
<evidence type="ECO:0000313" key="2">
    <source>
        <dbReference type="Proteomes" id="UP001642540"/>
    </source>
</evidence>
<protein>
    <recommendedName>
        <fullName evidence="3">Protein sleepless</fullName>
    </recommendedName>
</protein>
<dbReference type="EMBL" id="CAXLJM020000019">
    <property type="protein sequence ID" value="CAL8085449.1"/>
    <property type="molecule type" value="Genomic_DNA"/>
</dbReference>
<reference evidence="1 2" key="1">
    <citation type="submission" date="2024-08" db="EMBL/GenBank/DDBJ databases">
        <authorList>
            <person name="Cucini C."/>
            <person name="Frati F."/>
        </authorList>
    </citation>
    <scope>NUCLEOTIDE SEQUENCE [LARGE SCALE GENOMIC DNA]</scope>
</reference>
<comment type="caution">
    <text evidence="1">The sequence shown here is derived from an EMBL/GenBank/DDBJ whole genome shotgun (WGS) entry which is preliminary data.</text>
</comment>
<proteinExistence type="predicted"/>
<keyword evidence="2" id="KW-1185">Reference proteome</keyword>
<dbReference type="Proteomes" id="UP001642540">
    <property type="component" value="Unassembled WGS sequence"/>
</dbReference>
<name>A0ABP1Q3H9_9HEXA</name>
<gene>
    <name evidence="1" type="ORF">ODALV1_LOCUS6118</name>
</gene>
<accession>A0ABP1Q3H9</accession>